<comment type="caution">
    <text evidence="2">The sequence shown here is derived from an EMBL/GenBank/DDBJ whole genome shotgun (WGS) entry which is preliminary data.</text>
</comment>
<feature type="compositionally biased region" description="Basic residues" evidence="1">
    <location>
        <begin position="119"/>
        <end position="131"/>
    </location>
</feature>
<proteinExistence type="predicted"/>
<evidence type="ECO:0000313" key="3">
    <source>
        <dbReference type="Proteomes" id="UP000821837"/>
    </source>
</evidence>
<name>A0A9D4PLS1_RHISA</name>
<feature type="region of interest" description="Disordered" evidence="1">
    <location>
        <begin position="453"/>
        <end position="499"/>
    </location>
</feature>
<protein>
    <submittedName>
        <fullName evidence="2">Uncharacterized protein</fullName>
    </submittedName>
</protein>
<dbReference type="EMBL" id="JABSTV010001252">
    <property type="protein sequence ID" value="KAH7947080.1"/>
    <property type="molecule type" value="Genomic_DNA"/>
</dbReference>
<reference evidence="2" key="2">
    <citation type="submission" date="2021-09" db="EMBL/GenBank/DDBJ databases">
        <authorList>
            <person name="Jia N."/>
            <person name="Wang J."/>
            <person name="Shi W."/>
            <person name="Du L."/>
            <person name="Sun Y."/>
            <person name="Zhan W."/>
            <person name="Jiang J."/>
            <person name="Wang Q."/>
            <person name="Zhang B."/>
            <person name="Ji P."/>
            <person name="Sakyi L.B."/>
            <person name="Cui X."/>
            <person name="Yuan T."/>
            <person name="Jiang B."/>
            <person name="Yang W."/>
            <person name="Lam T.T.-Y."/>
            <person name="Chang Q."/>
            <person name="Ding S."/>
            <person name="Wang X."/>
            <person name="Zhu J."/>
            <person name="Ruan X."/>
            <person name="Zhao L."/>
            <person name="Wei J."/>
            <person name="Que T."/>
            <person name="Du C."/>
            <person name="Cheng J."/>
            <person name="Dai P."/>
            <person name="Han X."/>
            <person name="Huang E."/>
            <person name="Gao Y."/>
            <person name="Liu J."/>
            <person name="Shao H."/>
            <person name="Ye R."/>
            <person name="Li L."/>
            <person name="Wei W."/>
            <person name="Wang X."/>
            <person name="Wang C."/>
            <person name="Huo Q."/>
            <person name="Li W."/>
            <person name="Guo W."/>
            <person name="Chen H."/>
            <person name="Chen S."/>
            <person name="Zhou L."/>
            <person name="Zhou L."/>
            <person name="Ni X."/>
            <person name="Tian J."/>
            <person name="Zhou Y."/>
            <person name="Sheng Y."/>
            <person name="Liu T."/>
            <person name="Pan Y."/>
            <person name="Xia L."/>
            <person name="Li J."/>
            <person name="Zhao F."/>
            <person name="Cao W."/>
        </authorList>
    </citation>
    <scope>NUCLEOTIDE SEQUENCE</scope>
    <source>
        <strain evidence="2">Rsan-2018</strain>
        <tissue evidence="2">Larvae</tissue>
    </source>
</reference>
<dbReference type="VEuPathDB" id="VectorBase:RSAN_055806"/>
<dbReference type="AlphaFoldDB" id="A0A9D4PLS1"/>
<feature type="region of interest" description="Disordered" evidence="1">
    <location>
        <begin position="171"/>
        <end position="228"/>
    </location>
</feature>
<evidence type="ECO:0000256" key="1">
    <source>
        <dbReference type="SAM" id="MobiDB-lite"/>
    </source>
</evidence>
<feature type="compositionally biased region" description="Basic and acidic residues" evidence="1">
    <location>
        <begin position="84"/>
        <end position="104"/>
    </location>
</feature>
<accession>A0A9D4PLS1</accession>
<evidence type="ECO:0000313" key="2">
    <source>
        <dbReference type="EMBL" id="KAH7947080.1"/>
    </source>
</evidence>
<gene>
    <name evidence="2" type="ORF">HPB52_007511</name>
</gene>
<sequence length="563" mass="59933">MRPINQPLVAGEVLVASSLRSDDAEDPKDRETRGRCDADEHHVCAALANGQQQHPGAMYAQNGDALDGGGLTQPLLGAPLKRRRSEDGERVKRARGPDFLRGCESDGDLPSSGAQSTAQHHHHHHHHHKKAATAPTGAADEHHQPNSGDVHGVCTLEEGSLKLKISLHRPHAVTPDGLSPMPTGKPPSGDKAAHASSRPQSPLAKSDEGTTVSNTHSPTALPVSDNAGSAVQKAEAVCPVVDSDCDPKHDVFALPPSPVSPLVVRKVELPKAPSPQEVASDLTKDSPITDTYDTSAAALDNAIQVDKQAICGGPQLRSALHKPAFNTASSTTTACHSNTDLLPSGNHAISKELSLMMDTCARECNSTGGRSRKSTNPGHYVAYQAPRNRRRLIQDTSKLRGKMRSPIEFPAIQPLESRKSPQSFHHVNMSVGQNGGRGFVNHNSILDHPSVHARMFPPPGASPARLASLLTSNKPQGPSAAKQSAVHGKAGTSSDVHQPLDLSKAVTKPTVPKNACSAQTTGGNYVPPIMLLYMRPGSRQRLEHIVVKLWAKQNIPLRGRPRP</sequence>
<keyword evidence="3" id="KW-1185">Reference proteome</keyword>
<dbReference type="Proteomes" id="UP000821837">
    <property type="component" value="Chromosome 6"/>
</dbReference>
<feature type="compositionally biased region" description="Polar residues" evidence="1">
    <location>
        <begin position="209"/>
        <end position="218"/>
    </location>
</feature>
<reference evidence="2" key="1">
    <citation type="journal article" date="2020" name="Cell">
        <title>Large-Scale Comparative Analyses of Tick Genomes Elucidate Their Genetic Diversity and Vector Capacities.</title>
        <authorList>
            <consortium name="Tick Genome and Microbiome Consortium (TIGMIC)"/>
            <person name="Jia N."/>
            <person name="Wang J."/>
            <person name="Shi W."/>
            <person name="Du L."/>
            <person name="Sun Y."/>
            <person name="Zhan W."/>
            <person name="Jiang J.F."/>
            <person name="Wang Q."/>
            <person name="Zhang B."/>
            <person name="Ji P."/>
            <person name="Bell-Sakyi L."/>
            <person name="Cui X.M."/>
            <person name="Yuan T.T."/>
            <person name="Jiang B.G."/>
            <person name="Yang W.F."/>
            <person name="Lam T.T."/>
            <person name="Chang Q.C."/>
            <person name="Ding S.J."/>
            <person name="Wang X.J."/>
            <person name="Zhu J.G."/>
            <person name="Ruan X.D."/>
            <person name="Zhao L."/>
            <person name="Wei J.T."/>
            <person name="Ye R.Z."/>
            <person name="Que T.C."/>
            <person name="Du C.H."/>
            <person name="Zhou Y.H."/>
            <person name="Cheng J.X."/>
            <person name="Dai P.F."/>
            <person name="Guo W.B."/>
            <person name="Han X.H."/>
            <person name="Huang E.J."/>
            <person name="Li L.F."/>
            <person name="Wei W."/>
            <person name="Gao Y.C."/>
            <person name="Liu J.Z."/>
            <person name="Shao H.Z."/>
            <person name="Wang X."/>
            <person name="Wang C.C."/>
            <person name="Yang T.C."/>
            <person name="Huo Q.B."/>
            <person name="Li W."/>
            <person name="Chen H.Y."/>
            <person name="Chen S.E."/>
            <person name="Zhou L.G."/>
            <person name="Ni X.B."/>
            <person name="Tian J.H."/>
            <person name="Sheng Y."/>
            <person name="Liu T."/>
            <person name="Pan Y.S."/>
            <person name="Xia L.Y."/>
            <person name="Li J."/>
            <person name="Zhao F."/>
            <person name="Cao W.C."/>
        </authorList>
    </citation>
    <scope>NUCLEOTIDE SEQUENCE</scope>
    <source>
        <strain evidence="2">Rsan-2018</strain>
    </source>
</reference>
<organism evidence="2 3">
    <name type="scientific">Rhipicephalus sanguineus</name>
    <name type="common">Brown dog tick</name>
    <name type="synonym">Ixodes sanguineus</name>
    <dbReference type="NCBI Taxonomy" id="34632"/>
    <lineage>
        <taxon>Eukaryota</taxon>
        <taxon>Metazoa</taxon>
        <taxon>Ecdysozoa</taxon>
        <taxon>Arthropoda</taxon>
        <taxon>Chelicerata</taxon>
        <taxon>Arachnida</taxon>
        <taxon>Acari</taxon>
        <taxon>Parasitiformes</taxon>
        <taxon>Ixodida</taxon>
        <taxon>Ixodoidea</taxon>
        <taxon>Ixodidae</taxon>
        <taxon>Rhipicephalinae</taxon>
        <taxon>Rhipicephalus</taxon>
        <taxon>Rhipicephalus</taxon>
    </lineage>
</organism>
<feature type="region of interest" description="Disordered" evidence="1">
    <location>
        <begin position="52"/>
        <end position="153"/>
    </location>
</feature>